<protein>
    <recommendedName>
        <fullName evidence="8">Division initiation protein</fullName>
    </recommendedName>
</protein>
<evidence type="ECO:0000313" key="7">
    <source>
        <dbReference type="Proteomes" id="UP000297014"/>
    </source>
</evidence>
<evidence type="ECO:0000313" key="4">
    <source>
        <dbReference type="EMBL" id="KGA97971.1"/>
    </source>
</evidence>
<reference evidence="5 7" key="2">
    <citation type="submission" date="2014-01" db="EMBL/GenBank/DDBJ databases">
        <title>Draft genome sequencing of Bacillus alcalophilus CGMCC 1.3604.</title>
        <authorList>
            <person name="Yang J."/>
            <person name="Diao L."/>
            <person name="Yang S."/>
        </authorList>
    </citation>
    <scope>NUCLEOTIDE SEQUENCE [LARGE SCALE GENOMIC DNA]</scope>
    <source>
        <strain evidence="5 7">CGMCC 1.3604</strain>
    </source>
</reference>
<dbReference type="EMBL" id="ALPT02000018">
    <property type="protein sequence ID" value="KGA97971.1"/>
    <property type="molecule type" value="Genomic_DNA"/>
</dbReference>
<dbReference type="AlphaFoldDB" id="A0A094WM79"/>
<dbReference type="eggNOG" id="COG3879">
    <property type="taxonomic scope" value="Bacteria"/>
</dbReference>
<evidence type="ECO:0000256" key="1">
    <source>
        <dbReference type="ARBA" id="ARBA00009108"/>
    </source>
</evidence>
<gene>
    <name evidence="5" type="ORF">AJ85_13160</name>
    <name evidence="4" type="ORF">BALCAV_0207390</name>
</gene>
<proteinExistence type="inferred from homology"/>
<organism evidence="4 6">
    <name type="scientific">Alkalihalobacillus alcalophilus ATCC 27647 = CGMCC 1.3604</name>
    <dbReference type="NCBI Taxonomy" id="1218173"/>
    <lineage>
        <taxon>Bacteria</taxon>
        <taxon>Bacillati</taxon>
        <taxon>Bacillota</taxon>
        <taxon>Bacilli</taxon>
        <taxon>Bacillales</taxon>
        <taxon>Bacillaceae</taxon>
        <taxon>Alkalihalobacillus</taxon>
    </lineage>
</organism>
<dbReference type="STRING" id="1218173.BALCAV_0207390"/>
<sequence>MKIRGKHIILFFVLFLTGFILVVNYESTDSGNYDPLNRLNSTWAQENELRNQIIMEQSLNKMLQEELRLYQYQVRELEENLSTVNEKSEEKAENLLEDIERLRKIVGQVQVTGPGIEISLEDSDYLPNGANPNDYIVHEGHIQQVVQELYVAGAEAIAVNGYRLRHSSFIQCIGPVISVDGNISSAPFIITAIGDADHLEAALTLHGGVQHQLINDEVTVRIQKKTNILLDSYLTEG</sequence>
<keyword evidence="3" id="KW-0812">Transmembrane</keyword>
<name>A0A094WM79_ALKAL</name>
<keyword evidence="2" id="KW-0175">Coiled coil</keyword>
<keyword evidence="3" id="KW-1133">Transmembrane helix</keyword>
<comment type="caution">
    <text evidence="4">The sequence shown here is derived from an EMBL/GenBank/DDBJ whole genome shotgun (WGS) entry which is preliminary data.</text>
</comment>
<evidence type="ECO:0000256" key="2">
    <source>
        <dbReference type="SAM" id="Coils"/>
    </source>
</evidence>
<dbReference type="InterPro" id="IPR010273">
    <property type="entry name" value="DUF881"/>
</dbReference>
<accession>A0A094WM79</accession>
<keyword evidence="6" id="KW-1185">Reference proteome</keyword>
<dbReference type="Proteomes" id="UP000002754">
    <property type="component" value="Unassembled WGS sequence"/>
</dbReference>
<evidence type="ECO:0000313" key="6">
    <source>
        <dbReference type="Proteomes" id="UP000002754"/>
    </source>
</evidence>
<feature type="transmembrane region" description="Helical" evidence="3">
    <location>
        <begin position="7"/>
        <end position="25"/>
    </location>
</feature>
<dbReference type="EMBL" id="JALP01000004">
    <property type="protein sequence ID" value="THG92382.1"/>
    <property type="molecule type" value="Genomic_DNA"/>
</dbReference>
<feature type="coiled-coil region" evidence="2">
    <location>
        <begin position="60"/>
        <end position="105"/>
    </location>
</feature>
<dbReference type="Proteomes" id="UP000297014">
    <property type="component" value="Unassembled WGS sequence"/>
</dbReference>
<dbReference type="PANTHER" id="PTHR37313">
    <property type="entry name" value="UPF0749 PROTEIN RV1825"/>
    <property type="match status" value="1"/>
</dbReference>
<dbReference type="RefSeq" id="WP_003322277.1">
    <property type="nucleotide sequence ID" value="NZ_ALPT02000018.1"/>
</dbReference>
<evidence type="ECO:0008006" key="8">
    <source>
        <dbReference type="Google" id="ProtNLM"/>
    </source>
</evidence>
<dbReference type="Pfam" id="PF05949">
    <property type="entry name" value="DUF881"/>
    <property type="match status" value="1"/>
</dbReference>
<reference evidence="4 6" key="1">
    <citation type="journal article" date="2014" name="Genome Announc.">
        <title>Draft Genome Sequence of Bacillus alcalophilus AV1934, a Classic Alkaliphile Isolated from Human Feces in 1934.</title>
        <authorList>
            <person name="Attie O."/>
            <person name="Jayaprakash A."/>
            <person name="Shah H."/>
            <person name="Paulsen I.T."/>
            <person name="Morino M."/>
            <person name="Takahashi Y."/>
            <person name="Narumi I."/>
            <person name="Sachidanandam R."/>
            <person name="Satoh K."/>
            <person name="Ito M."/>
            <person name="Krulwich T.A."/>
        </authorList>
    </citation>
    <scope>NUCLEOTIDE SEQUENCE [LARGE SCALE GENOMIC DNA]</scope>
    <source>
        <strain evidence="4 6">AV1934</strain>
    </source>
</reference>
<dbReference type="Gene3D" id="3.30.70.1880">
    <property type="entry name" value="Protein of unknown function DUF881"/>
    <property type="match status" value="1"/>
</dbReference>
<comment type="similarity">
    <text evidence="1">Belongs to the UPF0749 family.</text>
</comment>
<evidence type="ECO:0000256" key="3">
    <source>
        <dbReference type="SAM" id="Phobius"/>
    </source>
</evidence>
<dbReference type="PANTHER" id="PTHR37313:SF2">
    <property type="entry name" value="UPF0749 PROTEIN YLXX"/>
    <property type="match status" value="1"/>
</dbReference>
<keyword evidence="3" id="KW-0472">Membrane</keyword>
<dbReference type="OrthoDB" id="9776196at2"/>
<evidence type="ECO:0000313" key="5">
    <source>
        <dbReference type="EMBL" id="THG92382.1"/>
    </source>
</evidence>